<protein>
    <submittedName>
        <fullName evidence="1">Uncharacterized protein</fullName>
    </submittedName>
</protein>
<dbReference type="Proteomes" id="UP001165060">
    <property type="component" value="Unassembled WGS sequence"/>
</dbReference>
<reference evidence="1 2" key="1">
    <citation type="journal article" date="2023" name="Commun. Biol.">
        <title>Genome analysis of Parmales, the sister group of diatoms, reveals the evolutionary specialization of diatoms from phago-mixotrophs to photoautotrophs.</title>
        <authorList>
            <person name="Ban H."/>
            <person name="Sato S."/>
            <person name="Yoshikawa S."/>
            <person name="Yamada K."/>
            <person name="Nakamura Y."/>
            <person name="Ichinomiya M."/>
            <person name="Sato N."/>
            <person name="Blanc-Mathieu R."/>
            <person name="Endo H."/>
            <person name="Kuwata A."/>
            <person name="Ogata H."/>
        </authorList>
    </citation>
    <scope>NUCLEOTIDE SEQUENCE [LARGE SCALE GENOMIC DNA]</scope>
</reference>
<evidence type="ECO:0000313" key="1">
    <source>
        <dbReference type="EMBL" id="GMI18896.1"/>
    </source>
</evidence>
<organism evidence="1 2">
    <name type="scientific">Tetraparma gracilis</name>
    <dbReference type="NCBI Taxonomy" id="2962635"/>
    <lineage>
        <taxon>Eukaryota</taxon>
        <taxon>Sar</taxon>
        <taxon>Stramenopiles</taxon>
        <taxon>Ochrophyta</taxon>
        <taxon>Bolidophyceae</taxon>
        <taxon>Parmales</taxon>
        <taxon>Triparmaceae</taxon>
        <taxon>Tetraparma</taxon>
    </lineage>
</organism>
<proteinExistence type="predicted"/>
<evidence type="ECO:0000313" key="2">
    <source>
        <dbReference type="Proteomes" id="UP001165060"/>
    </source>
</evidence>
<feature type="non-terminal residue" evidence="1">
    <location>
        <position position="218"/>
    </location>
</feature>
<sequence>STPPPQGWIAARCRASCGTCDVSQLCSNILAEDWLTSGFSCNFLSMSVGCEAVWEDHCEIENPFGEGLSVGDICPGSCADDHEDGGNDDDYTPACVVECAMELFPGECEGDCTCGGTRECTCADFRDGLGDCFKEKCPEGEDEWWFVSVFDPYETCLCELGYGASCFDGGDSADCTAADGCDSCRFDGDGNEIAEGACEFNGDECFLKTGENHCQADR</sequence>
<dbReference type="EMBL" id="BRYB01003645">
    <property type="protein sequence ID" value="GMI18896.1"/>
    <property type="molecule type" value="Genomic_DNA"/>
</dbReference>
<gene>
    <name evidence="1" type="ORF">TeGR_g3318</name>
</gene>
<keyword evidence="2" id="KW-1185">Reference proteome</keyword>
<feature type="non-terminal residue" evidence="1">
    <location>
        <position position="1"/>
    </location>
</feature>
<name>A0ABQ6M3F0_9STRA</name>
<accession>A0ABQ6M3F0</accession>
<comment type="caution">
    <text evidence="1">The sequence shown here is derived from an EMBL/GenBank/DDBJ whole genome shotgun (WGS) entry which is preliminary data.</text>
</comment>